<evidence type="ECO:0000256" key="1">
    <source>
        <dbReference type="ARBA" id="ARBA00022741"/>
    </source>
</evidence>
<feature type="domain" description="AMP-dependent synthetase/ligase" evidence="3">
    <location>
        <begin position="22"/>
        <end position="428"/>
    </location>
</feature>
<dbReference type="Pfam" id="PF00501">
    <property type="entry name" value="AMP-binding"/>
    <property type="match status" value="1"/>
</dbReference>
<dbReference type="RefSeq" id="WP_239796419.1">
    <property type="nucleotide sequence ID" value="NZ_OU912926.1"/>
</dbReference>
<evidence type="ECO:0000256" key="2">
    <source>
        <dbReference type="ARBA" id="ARBA00022840"/>
    </source>
</evidence>
<accession>A0ABN8AIE2</accession>
<sequence length="601" mass="66806">MPDNQDHIITPEQAVTLHGLFVERVKRTPDAIAYRYFDTNENTWLSMTWAQARDQTARWQAALMREGLAVGDRVGIMLRNCPQWVLFDQAALSLGLVVVPLYTEDRQDSVAYIINDAGVKVLLFENAEQWQELRSVCAQLPCIQRMISLDRVAGHNEARLLCAEEWLPAHAVLVEERGRERDALATIMYTSGTTGRPKGVMLSHRNILFDAHAALQTCPVAGMDTMLSFLPLSHAFERTVGYYICVMAGVTVAYARSVQLLSEDLQIIRPTILVSVPRIFERVYGAISAKLEEASPLRRKLFALAVNVGWRCFEHEQGRAGWHPSLLLWPLLNHLVASKVMARLGGRLRLTLCGGAALQPEISRVFIALGLPILQGYGLTETSPIVCANRLNSNFPSSVGLPLPGVEVRIDEQGALLVKGQNVMLGYWNNAEATRAMIDEDGWLNSGDIASISESGHITITGRLKEIIVMSNGEKISPADMEQAILRDRLFDLVMVHGEGHPYLTALAVVNPAGWAHLAQEVGVQADMPESLHDRRIEQQVLQRIADQIKEFPGYAKVHGVLLLTEPWSVDNGLMTPTLKVKRGSVVERFAKEIEQLYQGH</sequence>
<evidence type="ECO:0000313" key="5">
    <source>
        <dbReference type="Proteomes" id="UP000839052"/>
    </source>
</evidence>
<proteinExistence type="predicted"/>
<name>A0ABN8AIE2_9PROT</name>
<dbReference type="CDD" id="cd05907">
    <property type="entry name" value="VL_LC_FACS_like"/>
    <property type="match status" value="1"/>
</dbReference>
<dbReference type="InterPro" id="IPR042099">
    <property type="entry name" value="ANL_N_sf"/>
</dbReference>
<evidence type="ECO:0000313" key="4">
    <source>
        <dbReference type="EMBL" id="CAG9932499.1"/>
    </source>
</evidence>
<dbReference type="InterPro" id="IPR020845">
    <property type="entry name" value="AMP-binding_CS"/>
</dbReference>
<dbReference type="InterPro" id="IPR000873">
    <property type="entry name" value="AMP-dep_synth/lig_dom"/>
</dbReference>
<dbReference type="Gene3D" id="3.40.50.12780">
    <property type="entry name" value="N-terminal domain of ligase-like"/>
    <property type="match status" value="1"/>
</dbReference>
<gene>
    <name evidence="4" type="ORF">NTG6680_1246</name>
</gene>
<reference evidence="4 5" key="1">
    <citation type="submission" date="2021-10" db="EMBL/GenBank/DDBJ databases">
        <authorList>
            <person name="Koch H."/>
        </authorList>
    </citation>
    <scope>NUCLEOTIDE SEQUENCE [LARGE SCALE GENOMIC DNA]</scope>
    <source>
        <strain evidence="4">6680</strain>
    </source>
</reference>
<evidence type="ECO:0000259" key="3">
    <source>
        <dbReference type="Pfam" id="PF00501"/>
    </source>
</evidence>
<keyword evidence="5" id="KW-1185">Reference proteome</keyword>
<keyword evidence="2" id="KW-0067">ATP-binding</keyword>
<dbReference type="EMBL" id="OU912926">
    <property type="protein sequence ID" value="CAG9932499.1"/>
    <property type="molecule type" value="Genomic_DNA"/>
</dbReference>
<protein>
    <submittedName>
        <fullName evidence="4">AMP-dependent synthetase</fullName>
    </submittedName>
</protein>
<dbReference type="PROSITE" id="PS00455">
    <property type="entry name" value="AMP_BINDING"/>
    <property type="match status" value="1"/>
</dbReference>
<dbReference type="Proteomes" id="UP000839052">
    <property type="component" value="Chromosome"/>
</dbReference>
<dbReference type="PANTHER" id="PTHR43272">
    <property type="entry name" value="LONG-CHAIN-FATTY-ACID--COA LIGASE"/>
    <property type="match status" value="1"/>
</dbReference>
<organism evidence="4 5">
    <name type="scientific">Candidatus Nitrotoga arctica</name>
    <dbReference type="NCBI Taxonomy" id="453162"/>
    <lineage>
        <taxon>Bacteria</taxon>
        <taxon>Pseudomonadati</taxon>
        <taxon>Pseudomonadota</taxon>
        <taxon>Betaproteobacteria</taxon>
        <taxon>Nitrosomonadales</taxon>
        <taxon>Gallionellaceae</taxon>
        <taxon>Candidatus Nitrotoga</taxon>
    </lineage>
</organism>
<keyword evidence="1" id="KW-0547">Nucleotide-binding</keyword>
<dbReference type="Pfam" id="PF23562">
    <property type="entry name" value="AMP-binding_C_3"/>
    <property type="match status" value="1"/>
</dbReference>
<dbReference type="SUPFAM" id="SSF56801">
    <property type="entry name" value="Acetyl-CoA synthetase-like"/>
    <property type="match status" value="1"/>
</dbReference>
<dbReference type="PANTHER" id="PTHR43272:SF33">
    <property type="entry name" value="AMP-BINDING DOMAIN-CONTAINING PROTEIN-RELATED"/>
    <property type="match status" value="1"/>
</dbReference>